<dbReference type="SUPFAM" id="SSF53901">
    <property type="entry name" value="Thiolase-like"/>
    <property type="match status" value="2"/>
</dbReference>
<evidence type="ECO:0000313" key="7">
    <source>
        <dbReference type="Proteomes" id="UP000813444"/>
    </source>
</evidence>
<dbReference type="PANTHER" id="PTHR11877:SF46">
    <property type="entry name" value="TYPE III POLYKETIDE SYNTHASE A"/>
    <property type="match status" value="1"/>
</dbReference>
<sequence>MPINTNDLIQDVPIPVTPVTPVAPFNDIGLSITGLGTQYPKHRIGPEGLEALADRFCQDTPNMRKVLAINRKTGIASRPTVINMDHPLMTQMEPPTIEDQHDLFMAEGLPLAISAARKAMADARLEPSDITHLVATTCTDSCNPGYDHYVAKELGLPYTTERVLLHGVGCSGGLAVLRTAANLALGHTARGQPARVLCVALEVVSLLGRTELAQIDKTQQVRVGASLFSDGSSAVVLSNDIGKQSRPIYQLLGWEHALIPGVDDTLRFDVEPSGWRVTLSPLVPKITAAAIAPTFNKLMAKLPHLPPVCREGSDFDWAMHPGGQAILKGTEQMMGVTEEHLRASYATYMTYGNSSSASVFSVMDRLRTKEMDAVVPGGRVRDHVVACAFGPAVTIEMFVMKRVVGLAN</sequence>
<comment type="caution">
    <text evidence="6">The sequence shown here is derived from an EMBL/GenBank/DDBJ whole genome shotgun (WGS) entry which is preliminary data.</text>
</comment>
<feature type="domain" description="Chalcone/stilbene synthase N-terminal" evidence="4">
    <location>
        <begin position="52"/>
        <end position="240"/>
    </location>
</feature>
<keyword evidence="3" id="KW-0012">Acyltransferase</keyword>
<dbReference type="InterPro" id="IPR016039">
    <property type="entry name" value="Thiolase-like"/>
</dbReference>
<evidence type="ECO:0000256" key="1">
    <source>
        <dbReference type="ARBA" id="ARBA00005531"/>
    </source>
</evidence>
<dbReference type="AlphaFoldDB" id="A0A8K0WPS2"/>
<dbReference type="GO" id="GO:0016747">
    <property type="term" value="F:acyltransferase activity, transferring groups other than amino-acyl groups"/>
    <property type="evidence" value="ECO:0007669"/>
    <property type="project" value="InterPro"/>
</dbReference>
<evidence type="ECO:0000313" key="6">
    <source>
        <dbReference type="EMBL" id="KAH7312482.1"/>
    </source>
</evidence>
<dbReference type="PANTHER" id="PTHR11877">
    <property type="entry name" value="HYDROXYMETHYLGLUTARYL-COA SYNTHASE"/>
    <property type="match status" value="1"/>
</dbReference>
<dbReference type="InterPro" id="IPR011141">
    <property type="entry name" value="Polyketide_synthase_type-III"/>
</dbReference>
<dbReference type="PIRSF" id="PIRSF000451">
    <property type="entry name" value="PKS_III"/>
    <property type="match status" value="1"/>
</dbReference>
<proteinExistence type="inferred from homology"/>
<dbReference type="Pfam" id="PF02797">
    <property type="entry name" value="Chal_sti_synt_C"/>
    <property type="match status" value="1"/>
</dbReference>
<protein>
    <submittedName>
        <fullName evidence="6">Type III polyketide Synthase</fullName>
    </submittedName>
</protein>
<dbReference type="Pfam" id="PF00195">
    <property type="entry name" value="Chal_sti_synt_N"/>
    <property type="match status" value="1"/>
</dbReference>
<keyword evidence="7" id="KW-1185">Reference proteome</keyword>
<comment type="similarity">
    <text evidence="1 3">Belongs to the thiolase-like superfamily. Chalcone/stilbene synthases family.</text>
</comment>
<evidence type="ECO:0000259" key="4">
    <source>
        <dbReference type="Pfam" id="PF00195"/>
    </source>
</evidence>
<dbReference type="InterPro" id="IPR012328">
    <property type="entry name" value="Chalcone/stilbene_synt_C"/>
</dbReference>
<organism evidence="6 7">
    <name type="scientific">Stachybotrys elegans</name>
    <dbReference type="NCBI Taxonomy" id="80388"/>
    <lineage>
        <taxon>Eukaryota</taxon>
        <taxon>Fungi</taxon>
        <taxon>Dikarya</taxon>
        <taxon>Ascomycota</taxon>
        <taxon>Pezizomycotina</taxon>
        <taxon>Sordariomycetes</taxon>
        <taxon>Hypocreomycetidae</taxon>
        <taxon>Hypocreales</taxon>
        <taxon>Stachybotryaceae</taxon>
        <taxon>Stachybotrys</taxon>
    </lineage>
</organism>
<gene>
    <name evidence="6" type="ORF">B0I35DRAFT_395439</name>
</gene>
<accession>A0A8K0WPS2</accession>
<dbReference type="Gene3D" id="3.40.47.10">
    <property type="match status" value="2"/>
</dbReference>
<dbReference type="CDD" id="cd00831">
    <property type="entry name" value="CHS_like"/>
    <property type="match status" value="1"/>
</dbReference>
<evidence type="ECO:0000259" key="5">
    <source>
        <dbReference type="Pfam" id="PF02797"/>
    </source>
</evidence>
<evidence type="ECO:0000256" key="3">
    <source>
        <dbReference type="RuleBase" id="RU003633"/>
    </source>
</evidence>
<dbReference type="Proteomes" id="UP000813444">
    <property type="component" value="Unassembled WGS sequence"/>
</dbReference>
<dbReference type="OrthoDB" id="329835at2759"/>
<dbReference type="EMBL" id="JAGPNK010000010">
    <property type="protein sequence ID" value="KAH7312482.1"/>
    <property type="molecule type" value="Genomic_DNA"/>
</dbReference>
<feature type="domain" description="Chalcone/stilbene synthase C-terminal" evidence="5">
    <location>
        <begin position="257"/>
        <end position="403"/>
    </location>
</feature>
<keyword evidence="2 3" id="KW-0808">Transferase</keyword>
<reference evidence="6" key="1">
    <citation type="journal article" date="2021" name="Nat. Commun.">
        <title>Genetic determinants of endophytism in the Arabidopsis root mycobiome.</title>
        <authorList>
            <person name="Mesny F."/>
            <person name="Miyauchi S."/>
            <person name="Thiergart T."/>
            <person name="Pickel B."/>
            <person name="Atanasova L."/>
            <person name="Karlsson M."/>
            <person name="Huettel B."/>
            <person name="Barry K.W."/>
            <person name="Haridas S."/>
            <person name="Chen C."/>
            <person name="Bauer D."/>
            <person name="Andreopoulos W."/>
            <person name="Pangilinan J."/>
            <person name="LaButti K."/>
            <person name="Riley R."/>
            <person name="Lipzen A."/>
            <person name="Clum A."/>
            <person name="Drula E."/>
            <person name="Henrissat B."/>
            <person name="Kohler A."/>
            <person name="Grigoriev I.V."/>
            <person name="Martin F.M."/>
            <person name="Hacquard S."/>
        </authorList>
    </citation>
    <scope>NUCLEOTIDE SEQUENCE</scope>
    <source>
        <strain evidence="6">MPI-CAGE-CH-0235</strain>
    </source>
</reference>
<evidence type="ECO:0000256" key="2">
    <source>
        <dbReference type="ARBA" id="ARBA00022679"/>
    </source>
</evidence>
<dbReference type="InterPro" id="IPR001099">
    <property type="entry name" value="Chalcone/stilbene_synt_N"/>
</dbReference>
<name>A0A8K0WPS2_9HYPO</name>
<dbReference type="GO" id="GO:0030639">
    <property type="term" value="P:polyketide biosynthetic process"/>
    <property type="evidence" value="ECO:0007669"/>
    <property type="project" value="TreeGrafter"/>
</dbReference>